<dbReference type="PANTHER" id="PTHR48125:SF12">
    <property type="entry name" value="AT HOOK TRANSCRIPTION FACTOR FAMILY-RELATED"/>
    <property type="match status" value="1"/>
</dbReference>
<dbReference type="GO" id="GO:0003700">
    <property type="term" value="F:DNA-binding transcription factor activity"/>
    <property type="evidence" value="ECO:0007669"/>
    <property type="project" value="InterPro"/>
</dbReference>
<dbReference type="STRING" id="92696.A0A4R0RIR8"/>
<feature type="region of interest" description="Disordered" evidence="1">
    <location>
        <begin position="422"/>
        <end position="452"/>
    </location>
</feature>
<name>A0A4R0RIR8_9APHY</name>
<feature type="compositionally biased region" description="Polar residues" evidence="1">
    <location>
        <begin position="422"/>
        <end position="447"/>
    </location>
</feature>
<sequence length="707" mass="74110">MQVDNPLNFNNFPSQPAFEDFFNMDLLAGPSSGAASSSRSSSSSPSNSFSPLPPTPPNAFPIQDPISSNPFFNFLDDDFTITKVDPLAPPPTTAAPFDFLGAFPPSSAALQSSSPESGGGAASSPSSGDSPVGIDPQFIGTPATAKDMSEFGDDDDLHNSPEEAFLQEMEEDDESPSPSDEAFLEQHKVGGRGKNARKGTVQSGGIVKKSGPSTASKEKKEPQAGMLSTTSVEPDDWRPTPEEYKKMSSKEKRQLRNKISARNFRVRRKEYITTLEGDIAERDRLIEHIRTELLGSKSENSALRQEIQALKKALLDGRGLPSTPVLPPPAPLSTVSAASAAAANNANPKPASSKSPLVTPNIHKDLPTSPRLGARNFWGGAAAGNLGGFGGITPVHTTLMPEWSSVLSGKPVATNASRSPMLQENINPSLNSGFGGQKPQQPGSQLPMNPFDSFADKNMFTLKTMEDYRMQLWTRMGQQQAQHRQMQQQAAVSSGSSSSSSSPSPSPSPPLNGLASNMRPHFFTSPTLSAILKSTSSAAPVAAYPSPPPSPPMPHATAPSHAEQQAILAASLASQTLVRKLGSAFWDAFSGGSSSAHGGLGLPGPKAFDADKVRKVLEGKAVVRVVDVEPHQDKAGASGLAEKMAGMSLAGGAGGVNGPSSSASVPVPVRAPSPTPSTASASATARCQEKAKGCAFAIEEKLRNMRL</sequence>
<comment type="caution">
    <text evidence="3">The sequence shown here is derived from an EMBL/GenBank/DDBJ whole genome shotgun (WGS) entry which is preliminary data.</text>
</comment>
<feature type="compositionally biased region" description="Low complexity" evidence="1">
    <location>
        <begin position="478"/>
        <end position="503"/>
    </location>
</feature>
<dbReference type="SMART" id="SM00338">
    <property type="entry name" value="BRLZ"/>
    <property type="match status" value="1"/>
</dbReference>
<dbReference type="PANTHER" id="PTHR48125">
    <property type="entry name" value="LP07818P1"/>
    <property type="match status" value="1"/>
</dbReference>
<dbReference type="InterPro" id="IPR004827">
    <property type="entry name" value="bZIP"/>
</dbReference>
<feature type="region of interest" description="Disordered" evidence="1">
    <location>
        <begin position="82"/>
        <end position="256"/>
    </location>
</feature>
<dbReference type="PROSITE" id="PS00036">
    <property type="entry name" value="BZIP_BASIC"/>
    <property type="match status" value="1"/>
</dbReference>
<dbReference type="Gene3D" id="1.20.5.170">
    <property type="match status" value="1"/>
</dbReference>
<feature type="domain" description="BZIP" evidence="2">
    <location>
        <begin position="247"/>
        <end position="310"/>
    </location>
</feature>
<feature type="compositionally biased region" description="Low complexity" evidence="1">
    <location>
        <begin position="94"/>
        <end position="131"/>
    </location>
</feature>
<feature type="compositionally biased region" description="Low complexity" evidence="1">
    <location>
        <begin position="332"/>
        <end position="356"/>
    </location>
</feature>
<evidence type="ECO:0000313" key="3">
    <source>
        <dbReference type="EMBL" id="TCD63688.1"/>
    </source>
</evidence>
<dbReference type="Proteomes" id="UP000292702">
    <property type="component" value="Unassembled WGS sequence"/>
</dbReference>
<evidence type="ECO:0000256" key="1">
    <source>
        <dbReference type="SAM" id="MobiDB-lite"/>
    </source>
</evidence>
<keyword evidence="4" id="KW-1185">Reference proteome</keyword>
<evidence type="ECO:0000313" key="4">
    <source>
        <dbReference type="Proteomes" id="UP000292702"/>
    </source>
</evidence>
<feature type="region of interest" description="Disordered" evidence="1">
    <location>
        <begin position="318"/>
        <end position="368"/>
    </location>
</feature>
<organism evidence="3 4">
    <name type="scientific">Steccherinum ochraceum</name>
    <dbReference type="NCBI Taxonomy" id="92696"/>
    <lineage>
        <taxon>Eukaryota</taxon>
        <taxon>Fungi</taxon>
        <taxon>Dikarya</taxon>
        <taxon>Basidiomycota</taxon>
        <taxon>Agaricomycotina</taxon>
        <taxon>Agaricomycetes</taxon>
        <taxon>Polyporales</taxon>
        <taxon>Steccherinaceae</taxon>
        <taxon>Steccherinum</taxon>
    </lineage>
</organism>
<feature type="compositionally biased region" description="Pro residues" evidence="1">
    <location>
        <begin position="545"/>
        <end position="554"/>
    </location>
</feature>
<feature type="region of interest" description="Disordered" evidence="1">
    <location>
        <begin position="476"/>
        <end position="519"/>
    </location>
</feature>
<dbReference type="InterPro" id="IPR046347">
    <property type="entry name" value="bZIP_sf"/>
</dbReference>
<proteinExistence type="predicted"/>
<dbReference type="EMBL" id="RWJN01000281">
    <property type="protein sequence ID" value="TCD63688.1"/>
    <property type="molecule type" value="Genomic_DNA"/>
</dbReference>
<accession>A0A4R0RIR8</accession>
<protein>
    <recommendedName>
        <fullName evidence="2">BZIP domain-containing protein</fullName>
    </recommendedName>
</protein>
<feature type="compositionally biased region" description="Basic and acidic residues" evidence="1">
    <location>
        <begin position="235"/>
        <end position="254"/>
    </location>
</feature>
<gene>
    <name evidence="3" type="ORF">EIP91_005093</name>
</gene>
<reference evidence="3 4" key="1">
    <citation type="submission" date="2018-11" db="EMBL/GenBank/DDBJ databases">
        <title>Genome assembly of Steccherinum ochraceum LE-BIN_3174, the white-rot fungus of the Steccherinaceae family (The Residual Polyporoid clade, Polyporales, Basidiomycota).</title>
        <authorList>
            <person name="Fedorova T.V."/>
            <person name="Glazunova O.A."/>
            <person name="Landesman E.O."/>
            <person name="Moiseenko K.V."/>
            <person name="Psurtseva N.V."/>
            <person name="Savinova O.S."/>
            <person name="Shakhova N.V."/>
            <person name="Tyazhelova T.V."/>
            <person name="Vasina D.V."/>
        </authorList>
    </citation>
    <scope>NUCLEOTIDE SEQUENCE [LARGE SCALE GENOMIC DNA]</scope>
    <source>
        <strain evidence="3 4">LE-BIN_3174</strain>
    </source>
</reference>
<dbReference type="CDD" id="cd14810">
    <property type="entry name" value="bZIP_u1"/>
    <property type="match status" value="1"/>
</dbReference>
<feature type="compositionally biased region" description="Low complexity" evidence="1">
    <location>
        <begin position="29"/>
        <end position="50"/>
    </location>
</feature>
<evidence type="ECO:0000259" key="2">
    <source>
        <dbReference type="PROSITE" id="PS50217"/>
    </source>
</evidence>
<dbReference type="SUPFAM" id="SSF57959">
    <property type="entry name" value="Leucine zipper domain"/>
    <property type="match status" value="1"/>
</dbReference>
<dbReference type="AlphaFoldDB" id="A0A4R0RIR8"/>
<feature type="region of interest" description="Disordered" evidence="1">
    <location>
        <begin position="655"/>
        <end position="684"/>
    </location>
</feature>
<feature type="region of interest" description="Disordered" evidence="1">
    <location>
        <begin position="29"/>
        <end position="67"/>
    </location>
</feature>
<feature type="region of interest" description="Disordered" evidence="1">
    <location>
        <begin position="539"/>
        <end position="563"/>
    </location>
</feature>
<dbReference type="PROSITE" id="PS50217">
    <property type="entry name" value="BZIP"/>
    <property type="match status" value="1"/>
</dbReference>
<dbReference type="OrthoDB" id="5571888at2759"/>
<feature type="compositionally biased region" description="Low complexity" evidence="1">
    <location>
        <begin position="658"/>
        <end position="668"/>
    </location>
</feature>